<keyword evidence="3" id="KW-0677">Repeat</keyword>
<dbReference type="PANTHER" id="PTHR12120:SF1">
    <property type="entry name" value="TUMOR NECROSIS FACTOR RECEPTOR SUPERFAMILY MEMBER 19"/>
    <property type="match status" value="1"/>
</dbReference>
<sequence length="203" mass="21496">MTAPGLPCRGPARPGTSKVNLVRIPSTASSPRDTALAAVICSALATVLLALLVLCVIYCKRQFVEKKPSLSNEDLRGASGCGHGDREHVQVVLPGEALRASPGEPVSLTEFSASAGSLRAQDLQYNGSELSCFDRPRLSSPAPRACCQCLRDSAQTCDTTDLSRLSDALLEPVRAQIVLTAENQLHQGRGDAPHLTTQPHAQC</sequence>
<dbReference type="InterPro" id="IPR047526">
    <property type="entry name" value="TNR19/27/EDAR"/>
</dbReference>
<reference evidence="10 11" key="1">
    <citation type="journal article" date="2018" name="Mol. Genet. Genomics">
        <title>The red deer Cervus elaphus genome CerEla1.0: sequencing, annotating, genes, and chromosomes.</title>
        <authorList>
            <person name="Bana N.A."/>
            <person name="Nyiri A."/>
            <person name="Nagy J."/>
            <person name="Frank K."/>
            <person name="Nagy T."/>
            <person name="Steger V."/>
            <person name="Schiller M."/>
            <person name="Lakatos P."/>
            <person name="Sugar L."/>
            <person name="Horn P."/>
            <person name="Barta E."/>
            <person name="Orosz L."/>
        </authorList>
    </citation>
    <scope>NUCLEOTIDE SEQUENCE [LARGE SCALE GENOMIC DNA]</scope>
    <source>
        <strain evidence="10">Hungarian</strain>
    </source>
</reference>
<proteinExistence type="predicted"/>
<comment type="subcellular location">
    <subcellularLocation>
        <location evidence="1">Membrane</location>
        <topology evidence="1">Single-pass membrane protein</topology>
    </subcellularLocation>
</comment>
<keyword evidence="2 9" id="KW-0812">Transmembrane</keyword>
<keyword evidence="6" id="KW-1015">Disulfide bond</keyword>
<name>A0A212C470_CEREH</name>
<keyword evidence="4 9" id="KW-1133">Transmembrane helix</keyword>
<dbReference type="PANTHER" id="PTHR12120">
    <property type="entry name" value="TNFR-CYS DOMAIN-CONTAINING PROTEIN"/>
    <property type="match status" value="1"/>
</dbReference>
<feature type="transmembrane region" description="Helical" evidence="9">
    <location>
        <begin position="35"/>
        <end position="59"/>
    </location>
</feature>
<keyword evidence="5 9" id="KW-0472">Membrane</keyword>
<dbReference type="EMBL" id="MKHE01000030">
    <property type="protein sequence ID" value="OWK00790.1"/>
    <property type="molecule type" value="Genomic_DNA"/>
</dbReference>
<evidence type="ECO:0000256" key="9">
    <source>
        <dbReference type="SAM" id="Phobius"/>
    </source>
</evidence>
<dbReference type="GO" id="GO:0043123">
    <property type="term" value="P:positive regulation of canonical NF-kappaB signal transduction"/>
    <property type="evidence" value="ECO:0007669"/>
    <property type="project" value="InterPro"/>
</dbReference>
<evidence type="ECO:0000313" key="11">
    <source>
        <dbReference type="Proteomes" id="UP000242450"/>
    </source>
</evidence>
<dbReference type="GO" id="GO:0005886">
    <property type="term" value="C:plasma membrane"/>
    <property type="evidence" value="ECO:0007669"/>
    <property type="project" value="TreeGrafter"/>
</dbReference>
<evidence type="ECO:0000256" key="5">
    <source>
        <dbReference type="ARBA" id="ARBA00023136"/>
    </source>
</evidence>
<evidence type="ECO:0000313" key="10">
    <source>
        <dbReference type="EMBL" id="OWK00790.1"/>
    </source>
</evidence>
<evidence type="ECO:0000256" key="1">
    <source>
        <dbReference type="ARBA" id="ARBA00004167"/>
    </source>
</evidence>
<evidence type="ECO:0000256" key="7">
    <source>
        <dbReference type="ARBA" id="ARBA00023170"/>
    </source>
</evidence>
<organism evidence="10 11">
    <name type="scientific">Cervus elaphus hippelaphus</name>
    <name type="common">European red deer</name>
    <dbReference type="NCBI Taxonomy" id="46360"/>
    <lineage>
        <taxon>Eukaryota</taxon>
        <taxon>Metazoa</taxon>
        <taxon>Chordata</taxon>
        <taxon>Craniata</taxon>
        <taxon>Vertebrata</taxon>
        <taxon>Euteleostomi</taxon>
        <taxon>Mammalia</taxon>
        <taxon>Eutheria</taxon>
        <taxon>Laurasiatheria</taxon>
        <taxon>Artiodactyla</taxon>
        <taxon>Ruminantia</taxon>
        <taxon>Pecora</taxon>
        <taxon>Cervidae</taxon>
        <taxon>Cervinae</taxon>
        <taxon>Cervus</taxon>
    </lineage>
</organism>
<keyword evidence="7" id="KW-0675">Receptor</keyword>
<protein>
    <submittedName>
        <fullName evidence="10">TNFRSF19</fullName>
    </submittedName>
</protein>
<dbReference type="Proteomes" id="UP000242450">
    <property type="component" value="Chromosome 30"/>
</dbReference>
<dbReference type="AlphaFoldDB" id="A0A212C470"/>
<evidence type="ECO:0000256" key="4">
    <source>
        <dbReference type="ARBA" id="ARBA00022989"/>
    </source>
</evidence>
<keyword evidence="8" id="KW-0325">Glycoprotein</keyword>
<evidence type="ECO:0000256" key="6">
    <source>
        <dbReference type="ARBA" id="ARBA00023157"/>
    </source>
</evidence>
<comment type="caution">
    <text evidence="10">The sequence shown here is derived from an EMBL/GenBank/DDBJ whole genome shotgun (WGS) entry which is preliminary data.</text>
</comment>
<accession>A0A212C470</accession>
<evidence type="ECO:0000256" key="2">
    <source>
        <dbReference type="ARBA" id="ARBA00022692"/>
    </source>
</evidence>
<dbReference type="OrthoDB" id="10017617at2759"/>
<evidence type="ECO:0000256" key="3">
    <source>
        <dbReference type="ARBA" id="ARBA00022737"/>
    </source>
</evidence>
<evidence type="ECO:0000256" key="8">
    <source>
        <dbReference type="ARBA" id="ARBA00023180"/>
    </source>
</evidence>
<dbReference type="GO" id="GO:0038023">
    <property type="term" value="F:signaling receptor activity"/>
    <property type="evidence" value="ECO:0007669"/>
    <property type="project" value="InterPro"/>
</dbReference>
<dbReference type="GO" id="GO:0046330">
    <property type="term" value="P:positive regulation of JNK cascade"/>
    <property type="evidence" value="ECO:0007669"/>
    <property type="project" value="InterPro"/>
</dbReference>
<keyword evidence="11" id="KW-1185">Reference proteome</keyword>
<gene>
    <name evidence="10" type="ORF">Celaphus_00016647</name>
</gene>